<organism evidence="1">
    <name type="scientific">marine sediment metagenome</name>
    <dbReference type="NCBI Taxonomy" id="412755"/>
    <lineage>
        <taxon>unclassified sequences</taxon>
        <taxon>metagenomes</taxon>
        <taxon>ecological metagenomes</taxon>
    </lineage>
</organism>
<sequence>MNWITRYYPIGAEIQVPPLHISTTGTLPAKVVNHATDNVAHPMQKGPTGIIVRFEDGTVTEIDRAYLRESGGGT</sequence>
<comment type="caution">
    <text evidence="1">The sequence shown here is derived from an EMBL/GenBank/DDBJ whole genome shotgun (WGS) entry which is preliminary data.</text>
</comment>
<dbReference type="EMBL" id="LAZR01006313">
    <property type="protein sequence ID" value="KKM93087.1"/>
    <property type="molecule type" value="Genomic_DNA"/>
</dbReference>
<name>A0A0F9PIC7_9ZZZZ</name>
<evidence type="ECO:0000313" key="1">
    <source>
        <dbReference type="EMBL" id="KKM93087.1"/>
    </source>
</evidence>
<gene>
    <name evidence="1" type="ORF">LCGC14_1211980</name>
</gene>
<accession>A0A0F9PIC7</accession>
<dbReference type="AlphaFoldDB" id="A0A0F9PIC7"/>
<reference evidence="1" key="1">
    <citation type="journal article" date="2015" name="Nature">
        <title>Complex archaea that bridge the gap between prokaryotes and eukaryotes.</title>
        <authorList>
            <person name="Spang A."/>
            <person name="Saw J.H."/>
            <person name="Jorgensen S.L."/>
            <person name="Zaremba-Niedzwiedzka K."/>
            <person name="Martijn J."/>
            <person name="Lind A.E."/>
            <person name="van Eijk R."/>
            <person name="Schleper C."/>
            <person name="Guy L."/>
            <person name="Ettema T.J."/>
        </authorList>
    </citation>
    <scope>NUCLEOTIDE SEQUENCE</scope>
</reference>
<protein>
    <submittedName>
        <fullName evidence="1">Uncharacterized protein</fullName>
    </submittedName>
</protein>
<proteinExistence type="predicted"/>